<protein>
    <submittedName>
        <fullName evidence="2">PilW family protein</fullName>
    </submittedName>
</protein>
<dbReference type="Pfam" id="PF16074">
    <property type="entry name" value="PilW"/>
    <property type="match status" value="1"/>
</dbReference>
<keyword evidence="1" id="KW-0472">Membrane</keyword>
<evidence type="ECO:0000313" key="2">
    <source>
        <dbReference type="EMBL" id="MDC8638920.1"/>
    </source>
</evidence>
<dbReference type="AlphaFoldDB" id="A0A9X4H352"/>
<evidence type="ECO:0000313" key="3">
    <source>
        <dbReference type="Proteomes" id="UP001140230"/>
    </source>
</evidence>
<keyword evidence="1" id="KW-1133">Transmembrane helix</keyword>
<dbReference type="GO" id="GO:0043683">
    <property type="term" value="P:type IV pilus assembly"/>
    <property type="evidence" value="ECO:0007669"/>
    <property type="project" value="InterPro"/>
</dbReference>
<feature type="transmembrane region" description="Helical" evidence="1">
    <location>
        <begin position="12"/>
        <end position="37"/>
    </location>
</feature>
<keyword evidence="1" id="KW-0812">Transmembrane</keyword>
<dbReference type="InterPro" id="IPR032092">
    <property type="entry name" value="PilW"/>
</dbReference>
<dbReference type="RefSeq" id="WP_104551007.1">
    <property type="nucleotide sequence ID" value="NZ_CP168173.1"/>
</dbReference>
<name>A0A9X4H352_9XANT</name>
<dbReference type="InterPro" id="IPR012902">
    <property type="entry name" value="N_methyl_site"/>
</dbReference>
<reference evidence="2" key="1">
    <citation type="journal article" date="2022" name="Phytopathology">
        <title>Whole genome sequencing-based tracing of a 2022 introduction and outbreak of Xanthomonas hortorum pv. pelargonii.</title>
        <authorList>
            <person name="Iruegas Bocardo F."/>
            <person name="Weisberg A.J."/>
            <person name="Riutta E.R."/>
            <person name="Kilday K.B."/>
            <person name="Bonkowski J.C."/>
            <person name="Creswell T.C."/>
            <person name="Daughtrey M."/>
            <person name="Rane K.K."/>
            <person name="Grunwald N.J."/>
            <person name="Chang J.H."/>
            <person name="Putnam M."/>
        </authorList>
    </citation>
    <scope>NUCLEOTIDE SEQUENCE</scope>
    <source>
        <strain evidence="2">22-338</strain>
    </source>
</reference>
<reference evidence="2" key="2">
    <citation type="submission" date="2022-08" db="EMBL/GenBank/DDBJ databases">
        <authorList>
            <person name="Iruegas-Bocardo F."/>
            <person name="Weisberg A.J."/>
            <person name="Riutta E.R."/>
            <person name="Kilday K."/>
            <person name="Bonkowski J.C."/>
            <person name="Creswell T."/>
            <person name="Daughtrey M.L."/>
            <person name="Rane K."/>
            <person name="Grunwald N.J."/>
            <person name="Chang J.H."/>
            <person name="Putnam M.L."/>
        </authorList>
    </citation>
    <scope>NUCLEOTIDE SEQUENCE</scope>
    <source>
        <strain evidence="2">22-338</strain>
    </source>
</reference>
<evidence type="ECO:0000256" key="1">
    <source>
        <dbReference type="SAM" id="Phobius"/>
    </source>
</evidence>
<sequence>MTSRSLSKHVIAGISLIEMMIALVIGLVLMLGVIQVFSASRTASMLAEGSARAQENGRFALEFLQRDIRMAGHFGCVNDQAHFVRGEGDPVVTTGAASGSGHPLDFSVSVQGYEAPNTKPLGSLTIGANWAVPANLPASISKLNPRGGSDILVLRYLAPESVPITALTSGSTSIVGFNAAAGLRLTEGGQTAPNLFGIADCAHATVFKGVYASGKVTANGTNLSNYSTRPSGQALIYRAESLVYYVGTSATSGEPSLMRARSNGIDDYGTPEELVEGIENMQLVFGLDQTSIMSNTSPPVGNINMQAVASDVSTGTDVTAAGQWRRVGQVQVGILARSPTPSTAERPVSAVRYPNALGVSFAPPTQADGRYRMTYESTIALRNRLFGN</sequence>
<proteinExistence type="predicted"/>
<dbReference type="PROSITE" id="PS00409">
    <property type="entry name" value="PROKAR_NTER_METHYL"/>
    <property type="match status" value="1"/>
</dbReference>
<gene>
    <name evidence="2" type="ORF">NY667_14115</name>
</gene>
<dbReference type="EMBL" id="JANWTP010000045">
    <property type="protein sequence ID" value="MDC8638920.1"/>
    <property type="molecule type" value="Genomic_DNA"/>
</dbReference>
<comment type="caution">
    <text evidence="2">The sequence shown here is derived from an EMBL/GenBank/DDBJ whole genome shotgun (WGS) entry which is preliminary data.</text>
</comment>
<organism evidence="2 3">
    <name type="scientific">Xanthomonas hortorum pv. hederae</name>
    <dbReference type="NCBI Taxonomy" id="453603"/>
    <lineage>
        <taxon>Bacteria</taxon>
        <taxon>Pseudomonadati</taxon>
        <taxon>Pseudomonadota</taxon>
        <taxon>Gammaproteobacteria</taxon>
        <taxon>Lysobacterales</taxon>
        <taxon>Lysobacteraceae</taxon>
        <taxon>Xanthomonas</taxon>
    </lineage>
</organism>
<dbReference type="Proteomes" id="UP001140230">
    <property type="component" value="Unassembled WGS sequence"/>
</dbReference>
<accession>A0A9X4H352</accession>